<keyword evidence="5 8" id="KW-0812">Transmembrane</keyword>
<dbReference type="PANTHER" id="PTHR47715">
    <property type="entry name" value="TRYPTOPHAN/TYROSINE PERMEASE"/>
    <property type="match status" value="1"/>
</dbReference>
<comment type="caution">
    <text evidence="9">The sequence shown here is derived from an EMBL/GenBank/DDBJ whole genome shotgun (WGS) entry which is preliminary data.</text>
</comment>
<keyword evidence="7 8" id="KW-0472">Membrane</keyword>
<organism evidence="9 10">
    <name type="scientific">Hibiscus syriacus</name>
    <name type="common">Rose of Sharon</name>
    <dbReference type="NCBI Taxonomy" id="106335"/>
    <lineage>
        <taxon>Eukaryota</taxon>
        <taxon>Viridiplantae</taxon>
        <taxon>Streptophyta</taxon>
        <taxon>Embryophyta</taxon>
        <taxon>Tracheophyta</taxon>
        <taxon>Spermatophyta</taxon>
        <taxon>Magnoliopsida</taxon>
        <taxon>eudicotyledons</taxon>
        <taxon>Gunneridae</taxon>
        <taxon>Pentapetalae</taxon>
        <taxon>rosids</taxon>
        <taxon>malvids</taxon>
        <taxon>Malvales</taxon>
        <taxon>Malvaceae</taxon>
        <taxon>Malvoideae</taxon>
        <taxon>Hibiscus</taxon>
    </lineage>
</organism>
<dbReference type="GO" id="GO:0003333">
    <property type="term" value="P:amino acid transmembrane transport"/>
    <property type="evidence" value="ECO:0007669"/>
    <property type="project" value="InterPro"/>
</dbReference>
<dbReference type="AlphaFoldDB" id="A0A6A3A5R4"/>
<accession>A0A6A3A5R4</accession>
<dbReference type="GO" id="GO:0005886">
    <property type="term" value="C:plasma membrane"/>
    <property type="evidence" value="ECO:0007669"/>
    <property type="project" value="UniProtKB-SubCell"/>
</dbReference>
<dbReference type="EMBL" id="VEPZ02001041">
    <property type="protein sequence ID" value="KAE8699196.1"/>
    <property type="molecule type" value="Genomic_DNA"/>
</dbReference>
<dbReference type="Pfam" id="PF03222">
    <property type="entry name" value="Trp_Tyr_perm"/>
    <property type="match status" value="1"/>
</dbReference>
<dbReference type="InterPro" id="IPR018227">
    <property type="entry name" value="Amino_acid_transport_2"/>
</dbReference>
<gene>
    <name evidence="9" type="ORF">F3Y22_tig00110584pilonHSYRG00168</name>
</gene>
<keyword evidence="10" id="KW-1185">Reference proteome</keyword>
<feature type="transmembrane region" description="Helical" evidence="8">
    <location>
        <begin position="115"/>
        <end position="138"/>
    </location>
</feature>
<keyword evidence="3" id="KW-1003">Cell membrane</keyword>
<evidence type="ECO:0000256" key="7">
    <source>
        <dbReference type="ARBA" id="ARBA00023136"/>
    </source>
</evidence>
<reference evidence="9" key="1">
    <citation type="submission" date="2019-09" db="EMBL/GenBank/DDBJ databases">
        <title>Draft genome information of white flower Hibiscus syriacus.</title>
        <authorList>
            <person name="Kim Y.-M."/>
        </authorList>
    </citation>
    <scope>NUCLEOTIDE SEQUENCE [LARGE SCALE GENOMIC DNA]</scope>
    <source>
        <strain evidence="9">YM2019G1</strain>
    </source>
</reference>
<feature type="transmembrane region" description="Helical" evidence="8">
    <location>
        <begin position="81"/>
        <end position="103"/>
    </location>
</feature>
<evidence type="ECO:0000256" key="8">
    <source>
        <dbReference type="SAM" id="Phobius"/>
    </source>
</evidence>
<proteinExistence type="predicted"/>
<dbReference type="Proteomes" id="UP000436088">
    <property type="component" value="Unassembled WGS sequence"/>
</dbReference>
<evidence type="ECO:0000256" key="1">
    <source>
        <dbReference type="ARBA" id="ARBA00004429"/>
    </source>
</evidence>
<keyword evidence="4" id="KW-0997">Cell inner membrane</keyword>
<evidence type="ECO:0000256" key="6">
    <source>
        <dbReference type="ARBA" id="ARBA00022989"/>
    </source>
</evidence>
<name>A0A6A3A5R4_HIBSY</name>
<evidence type="ECO:0000256" key="2">
    <source>
        <dbReference type="ARBA" id="ARBA00022448"/>
    </source>
</evidence>
<evidence type="ECO:0000256" key="4">
    <source>
        <dbReference type="ARBA" id="ARBA00022519"/>
    </source>
</evidence>
<dbReference type="PANTHER" id="PTHR47715:SF1">
    <property type="entry name" value="TRYPTOPHAN_TYROSINE PERMEASE"/>
    <property type="match status" value="1"/>
</dbReference>
<sequence>MLLSHHPSIFNSPLKSRFNLYHTNIKLHRLSTAAFNTKPFTSPTKDHQPLLKCTPQSSALSVVSLKNHLPERSQQQDKDKIFWGAVSLIIGTAVGPGISGFPAATIKSGPLPSTIAIVLSWVYVMSSILLVAEVSFAVMEEDRVEEVSFTGLATKALGGSFWCCCCGHLCLP</sequence>
<keyword evidence="6 8" id="KW-1133">Transmembrane helix</keyword>
<keyword evidence="2" id="KW-0813">Transport</keyword>
<evidence type="ECO:0000256" key="3">
    <source>
        <dbReference type="ARBA" id="ARBA00022475"/>
    </source>
</evidence>
<evidence type="ECO:0000313" key="9">
    <source>
        <dbReference type="EMBL" id="KAE8699196.1"/>
    </source>
</evidence>
<protein>
    <submittedName>
        <fullName evidence="9">Pentatricopeptide repeat superfamily protein</fullName>
    </submittedName>
</protein>
<evidence type="ECO:0000313" key="10">
    <source>
        <dbReference type="Proteomes" id="UP000436088"/>
    </source>
</evidence>
<evidence type="ECO:0000256" key="5">
    <source>
        <dbReference type="ARBA" id="ARBA00022692"/>
    </source>
</evidence>
<comment type="subcellular location">
    <subcellularLocation>
        <location evidence="1">Cell inner membrane</location>
        <topology evidence="1">Multi-pass membrane protein</topology>
    </subcellularLocation>
</comment>